<dbReference type="PRINTS" id="PR01490">
    <property type="entry name" value="RTXTOXIND"/>
</dbReference>
<evidence type="ECO:0000256" key="2">
    <source>
        <dbReference type="ARBA" id="ARBA00009477"/>
    </source>
</evidence>
<keyword evidence="8 9" id="KW-0472">Membrane</keyword>
<evidence type="ECO:0000256" key="4">
    <source>
        <dbReference type="ARBA" id="ARBA00022475"/>
    </source>
</evidence>
<keyword evidence="6 9" id="KW-0812">Transmembrane</keyword>
<accession>A0AAU7JES9</accession>
<dbReference type="RefSeq" id="WP_406855500.1">
    <property type="nucleotide sequence ID" value="NZ_CP157484.1"/>
</dbReference>
<evidence type="ECO:0000256" key="5">
    <source>
        <dbReference type="ARBA" id="ARBA00022519"/>
    </source>
</evidence>
<evidence type="ECO:0000256" key="8">
    <source>
        <dbReference type="ARBA" id="ARBA00023136"/>
    </source>
</evidence>
<evidence type="ECO:0000259" key="10">
    <source>
        <dbReference type="Pfam" id="PF25994"/>
    </source>
</evidence>
<dbReference type="Gene3D" id="2.40.30.170">
    <property type="match status" value="1"/>
</dbReference>
<dbReference type="GO" id="GO:0015031">
    <property type="term" value="P:protein transport"/>
    <property type="evidence" value="ECO:0007669"/>
    <property type="project" value="InterPro"/>
</dbReference>
<dbReference type="PANTHER" id="PTHR30386:SF17">
    <property type="entry name" value="ALKALINE PROTEASE SECRETION PROTEIN APRE"/>
    <property type="match status" value="1"/>
</dbReference>
<dbReference type="InterPro" id="IPR050739">
    <property type="entry name" value="MFP"/>
</dbReference>
<gene>
    <name evidence="12" type="ORF">ABEG18_23680</name>
</gene>
<dbReference type="InterPro" id="IPR058781">
    <property type="entry name" value="HH_AprE-like"/>
</dbReference>
<evidence type="ECO:0000256" key="9">
    <source>
        <dbReference type="RuleBase" id="RU365093"/>
    </source>
</evidence>
<sequence>MKQLMRRLEDLAGRLRAAQCEGPQLREVAIAGNVLTFGFVLGLGIWSIFAPLESAAVASGVLEAETSRKTIQHLEGGVIQEILVKDGDSVRAGQSLLRMDSTRTRSRLASLEGQYWDAVAREARLLAERDGRDAIALPPDLQSAAGGGGTLATVIQGHREIFEARRDVLQSQRAVIHERIAQVEKEITGLSAQAAAAAKRAEIARQESSAVSALVDKGLERRPRLLSLQREAAEIDGRQGELASQISRAHQVISEAKATLVKLTNDHQNEVVQSLRETQNQILTLGDAIHATAEQLSRNEVRAPEAGVVTDLRVHTPGGVIAAGAPVLDLVPRQDRLVVMARLRPEDIDVVHEGAEAEITLLPFNPKKVRPLKGRVVTISADRLLDKRTDQPYYSARIAVDERGADASAVSAMAPGMPARVFVHTGRSTVALYALQPLLDSFHTAFRED</sequence>
<evidence type="ECO:0000256" key="7">
    <source>
        <dbReference type="ARBA" id="ARBA00022989"/>
    </source>
</evidence>
<evidence type="ECO:0000259" key="11">
    <source>
        <dbReference type="Pfam" id="PF26002"/>
    </source>
</evidence>
<dbReference type="Gene3D" id="2.40.50.100">
    <property type="match status" value="1"/>
</dbReference>
<dbReference type="GO" id="GO:0005886">
    <property type="term" value="C:plasma membrane"/>
    <property type="evidence" value="ECO:0007669"/>
    <property type="project" value="UniProtKB-SubCell"/>
</dbReference>
<name>A0AAU7JES9_9HYPH</name>
<protein>
    <recommendedName>
        <fullName evidence="9">Membrane fusion protein (MFP) family protein</fullName>
    </recommendedName>
</protein>
<keyword evidence="4 9" id="KW-1003">Cell membrane</keyword>
<evidence type="ECO:0000256" key="3">
    <source>
        <dbReference type="ARBA" id="ARBA00022448"/>
    </source>
</evidence>
<feature type="transmembrane region" description="Helical" evidence="9">
    <location>
        <begin position="28"/>
        <end position="49"/>
    </location>
</feature>
<evidence type="ECO:0000256" key="1">
    <source>
        <dbReference type="ARBA" id="ARBA00004377"/>
    </source>
</evidence>
<dbReference type="AlphaFoldDB" id="A0AAU7JES9"/>
<feature type="domain" description="AprE-like long alpha-helical hairpin" evidence="10">
    <location>
        <begin position="105"/>
        <end position="294"/>
    </location>
</feature>
<comment type="similarity">
    <text evidence="2 9">Belongs to the membrane fusion protein (MFP) (TC 8.A.1) family.</text>
</comment>
<organism evidence="12">
    <name type="scientific">Alsobacter sp. KACC 23698</name>
    <dbReference type="NCBI Taxonomy" id="3149229"/>
    <lineage>
        <taxon>Bacteria</taxon>
        <taxon>Pseudomonadati</taxon>
        <taxon>Pseudomonadota</taxon>
        <taxon>Alphaproteobacteria</taxon>
        <taxon>Hyphomicrobiales</taxon>
        <taxon>Alsobacteraceae</taxon>
        <taxon>Alsobacter</taxon>
    </lineage>
</organism>
<feature type="domain" description="AprE-like beta-barrel" evidence="11">
    <location>
        <begin position="337"/>
        <end position="426"/>
    </location>
</feature>
<dbReference type="EMBL" id="CP157484">
    <property type="protein sequence ID" value="XBO38659.1"/>
    <property type="molecule type" value="Genomic_DNA"/>
</dbReference>
<comment type="subcellular location">
    <subcellularLocation>
        <location evidence="1 9">Cell inner membrane</location>
        <topology evidence="1 9">Single-pass membrane protein</topology>
    </subcellularLocation>
</comment>
<dbReference type="NCBIfam" id="TIGR01843">
    <property type="entry name" value="type_I_hlyD"/>
    <property type="match status" value="1"/>
</dbReference>
<dbReference type="Pfam" id="PF25994">
    <property type="entry name" value="HH_AprE"/>
    <property type="match status" value="1"/>
</dbReference>
<proteinExistence type="inferred from homology"/>
<dbReference type="InterPro" id="IPR058982">
    <property type="entry name" value="Beta-barrel_AprE"/>
</dbReference>
<keyword evidence="5 9" id="KW-0997">Cell inner membrane</keyword>
<keyword evidence="7 9" id="KW-1133">Transmembrane helix</keyword>
<evidence type="ECO:0000313" key="12">
    <source>
        <dbReference type="EMBL" id="XBO38659.1"/>
    </source>
</evidence>
<dbReference type="InterPro" id="IPR010129">
    <property type="entry name" value="T1SS_HlyD"/>
</dbReference>
<reference evidence="12" key="1">
    <citation type="submission" date="2024-05" db="EMBL/GenBank/DDBJ databases">
        <authorList>
            <person name="Kim S."/>
            <person name="Heo J."/>
            <person name="Choi H."/>
            <person name="Choi Y."/>
            <person name="Kwon S.-W."/>
            <person name="Kim Y."/>
        </authorList>
    </citation>
    <scope>NUCLEOTIDE SEQUENCE</scope>
    <source>
        <strain evidence="12">KACC 23698</strain>
    </source>
</reference>
<keyword evidence="3 9" id="KW-0813">Transport</keyword>
<evidence type="ECO:0000256" key="6">
    <source>
        <dbReference type="ARBA" id="ARBA00022692"/>
    </source>
</evidence>
<dbReference type="Pfam" id="PF26002">
    <property type="entry name" value="Beta-barrel_AprE"/>
    <property type="match status" value="1"/>
</dbReference>
<dbReference type="SUPFAM" id="SSF111369">
    <property type="entry name" value="HlyD-like secretion proteins"/>
    <property type="match status" value="1"/>
</dbReference>
<dbReference type="PANTHER" id="PTHR30386">
    <property type="entry name" value="MEMBRANE FUSION SUBUNIT OF EMRAB-TOLC MULTIDRUG EFFLUX PUMP"/>
    <property type="match status" value="1"/>
</dbReference>